<evidence type="ECO:0000256" key="1">
    <source>
        <dbReference type="ARBA" id="ARBA00006007"/>
    </source>
</evidence>
<dbReference type="InterPro" id="IPR005137">
    <property type="entry name" value="BtpA"/>
</dbReference>
<dbReference type="Pfam" id="PF03437">
    <property type="entry name" value="BtpA"/>
    <property type="match status" value="1"/>
</dbReference>
<dbReference type="Gene3D" id="3.20.20.70">
    <property type="entry name" value="Aldolase class I"/>
    <property type="match status" value="1"/>
</dbReference>
<protein>
    <submittedName>
        <fullName evidence="2">BtpA/SgcQ family protein</fullName>
    </submittedName>
</protein>
<organism evidence="2 3">
    <name type="scientific">Nonomuraea monospora</name>
    <dbReference type="NCBI Taxonomy" id="568818"/>
    <lineage>
        <taxon>Bacteria</taxon>
        <taxon>Bacillati</taxon>
        <taxon>Actinomycetota</taxon>
        <taxon>Actinomycetes</taxon>
        <taxon>Streptosporangiales</taxon>
        <taxon>Streptosporangiaceae</taxon>
        <taxon>Nonomuraea</taxon>
    </lineage>
</organism>
<evidence type="ECO:0000313" key="3">
    <source>
        <dbReference type="Proteomes" id="UP001499843"/>
    </source>
</evidence>
<dbReference type="EMBL" id="BAAAQX010000004">
    <property type="protein sequence ID" value="GAA2206583.1"/>
    <property type="molecule type" value="Genomic_DNA"/>
</dbReference>
<reference evidence="2 3" key="1">
    <citation type="journal article" date="2019" name="Int. J. Syst. Evol. Microbiol.">
        <title>The Global Catalogue of Microorganisms (GCM) 10K type strain sequencing project: providing services to taxonomists for standard genome sequencing and annotation.</title>
        <authorList>
            <consortium name="The Broad Institute Genomics Platform"/>
            <consortium name="The Broad Institute Genome Sequencing Center for Infectious Disease"/>
            <person name="Wu L."/>
            <person name="Ma J."/>
        </authorList>
    </citation>
    <scope>NUCLEOTIDE SEQUENCE [LARGE SCALE GENOMIC DNA]</scope>
    <source>
        <strain evidence="2 3">JCM 16114</strain>
    </source>
</reference>
<dbReference type="Proteomes" id="UP001499843">
    <property type="component" value="Unassembled WGS sequence"/>
</dbReference>
<dbReference type="InterPro" id="IPR013785">
    <property type="entry name" value="Aldolase_TIM"/>
</dbReference>
<name>A0ABN3CB84_9ACTN</name>
<evidence type="ECO:0000313" key="2">
    <source>
        <dbReference type="EMBL" id="GAA2206583.1"/>
    </source>
</evidence>
<dbReference type="PANTHER" id="PTHR21381">
    <property type="entry name" value="ZGC:162297"/>
    <property type="match status" value="1"/>
</dbReference>
<dbReference type="InterPro" id="IPR011060">
    <property type="entry name" value="RibuloseP-bd_barrel"/>
</dbReference>
<dbReference type="PIRSF" id="PIRSF005956">
    <property type="entry name" value="BtpA"/>
    <property type="match status" value="1"/>
</dbReference>
<dbReference type="SUPFAM" id="SSF51366">
    <property type="entry name" value="Ribulose-phoshate binding barrel"/>
    <property type="match status" value="1"/>
</dbReference>
<comment type="similarity">
    <text evidence="1">Belongs to the BtpA family.</text>
</comment>
<dbReference type="PANTHER" id="PTHR21381:SF3">
    <property type="entry name" value="SGC REGION PROTEIN SGCQ-RELATED"/>
    <property type="match status" value="1"/>
</dbReference>
<gene>
    <name evidence="2" type="ORF">GCM10009850_020410</name>
</gene>
<accession>A0ABN3CB84</accession>
<keyword evidence="3" id="KW-1185">Reference proteome</keyword>
<proteinExistence type="inferred from homology"/>
<dbReference type="RefSeq" id="WP_344472932.1">
    <property type="nucleotide sequence ID" value="NZ_BAAAQX010000004.1"/>
</dbReference>
<comment type="caution">
    <text evidence="2">The sequence shown here is derived from an EMBL/GenBank/DDBJ whole genome shotgun (WGS) entry which is preliminary data.</text>
</comment>
<sequence length="259" mass="27126">MSKLIIGMVHLKPLPGTPYYEEGSFQRTLDTAVESARALFNGGADGCLVQTVERVYRVDDESDAARTAAMALVVNAIVQAAGPGFQVGVQLMRNALRASLAVATVTGASFIRAGALVGATLTEHGLVTADPIGVIEYRHRVGARGVRVLADVDSSHFTWYGGDKPTSEVARAAVKVGADAVVLGHADERRTTKLIASVRAAVPDVPIILAGHTDHANAARLLAQADGAFVGSCLERGGFGGSVDVELVRQYVEIVRGIK</sequence>